<accession>A0A6S7G225</accession>
<keyword evidence="2" id="KW-1185">Reference proteome</keyword>
<gene>
    <name evidence="1" type="ORF">PACLA_8A046029</name>
</gene>
<sequence length="469" mass="53006">MLKDNASNIKAYTRNIFKTAQAAVSHVELYIPEIDPVTTDVHHDRGDHNHIYKRIASSTRNGNCEALDYAAYGDVLHDPKSGLTHVPLVGERKQSFADSEWLLSYHVVDSLQRLGYKTEAKCVKRMDENLPFHYFTLNGRYKQEYPSFDEWGRIVDKSTSDDPEVGPDEESDESVISLNTYPTFKEFCCFLTTEARIACHPVTSQQSLKSEETSNLDKKKWILKSGGIGARSFAIGSNEEQRGRQTNKQVDEQDIVKSKPRCSYCKEEHELDTCVKFLEISIPNRQAFIISKRLCWGCLKWGHSNHSCQRKKNCHTCGEVHPTALHRDKPYQGKPYGNLKLKEVPKPNEEVNSQENTTSNCIEVLDMKATGEPVSHSLIVPVWVHHSNDTSRKILTYALLDDQSDACFIKDSALKALGINGPEVELKLSTVLAQKKIKSRKITGLVVRGVNKTVDIALPRTYSRDIIPA</sequence>
<evidence type="ECO:0000313" key="2">
    <source>
        <dbReference type="Proteomes" id="UP001152795"/>
    </source>
</evidence>
<dbReference type="PANTHER" id="PTHR47331:SF5">
    <property type="entry name" value="RIBONUCLEASE H"/>
    <property type="match status" value="1"/>
</dbReference>
<protein>
    <submittedName>
        <fullName evidence="1">Uncharacterized protein</fullName>
    </submittedName>
</protein>
<dbReference type="Proteomes" id="UP001152795">
    <property type="component" value="Unassembled WGS sequence"/>
</dbReference>
<proteinExistence type="predicted"/>
<comment type="caution">
    <text evidence="1">The sequence shown here is derived from an EMBL/GenBank/DDBJ whole genome shotgun (WGS) entry which is preliminary data.</text>
</comment>
<dbReference type="PANTHER" id="PTHR47331">
    <property type="entry name" value="PHD-TYPE DOMAIN-CONTAINING PROTEIN"/>
    <property type="match status" value="1"/>
</dbReference>
<reference evidence="1" key="1">
    <citation type="submission" date="2020-04" db="EMBL/GenBank/DDBJ databases">
        <authorList>
            <person name="Alioto T."/>
            <person name="Alioto T."/>
            <person name="Gomez Garrido J."/>
        </authorList>
    </citation>
    <scope>NUCLEOTIDE SEQUENCE</scope>
    <source>
        <strain evidence="1">A484AB</strain>
    </source>
</reference>
<evidence type="ECO:0000313" key="1">
    <source>
        <dbReference type="EMBL" id="CAB3982869.1"/>
    </source>
</evidence>
<dbReference type="OrthoDB" id="5984724at2759"/>
<dbReference type="AlphaFoldDB" id="A0A6S7G225"/>
<organism evidence="1 2">
    <name type="scientific">Paramuricea clavata</name>
    <name type="common">Red gorgonian</name>
    <name type="synonym">Violescent sea-whip</name>
    <dbReference type="NCBI Taxonomy" id="317549"/>
    <lineage>
        <taxon>Eukaryota</taxon>
        <taxon>Metazoa</taxon>
        <taxon>Cnidaria</taxon>
        <taxon>Anthozoa</taxon>
        <taxon>Octocorallia</taxon>
        <taxon>Malacalcyonacea</taxon>
        <taxon>Plexauridae</taxon>
        <taxon>Paramuricea</taxon>
    </lineage>
</organism>
<dbReference type="EMBL" id="CACRXK020000549">
    <property type="protein sequence ID" value="CAB3982869.1"/>
    <property type="molecule type" value="Genomic_DNA"/>
</dbReference>
<name>A0A6S7G225_PARCT</name>